<dbReference type="GeneID" id="63825666"/>
<dbReference type="STRING" id="1314785.A0A165ER27"/>
<dbReference type="CDD" id="cd18186">
    <property type="entry name" value="BTB_POZ_ZBTB_KLHL-like"/>
    <property type="match status" value="1"/>
</dbReference>
<sequence>MIVKTRNSKFFFDGGTVILKIRQDAAPIKEPQLAHEEIIYKVHRYFLERDSEIFRTMFSCPPVNGVSEGDSEDTAILLPEVTQEEIDTLLSFLYHGMYGLDYSLSQWRALLLISSRYMFHEIRERAIQELDAHKPQLDPVDRIVLSKKLDINDWLGPAYVELCTRDKTLSLKEANELGLETSMVLVQIRDDLMRDRFDNLTCQRCRAHRGGRVDQTSMARELVKKNLDIGDVFDSFDLSF</sequence>
<dbReference type="InParanoid" id="A0A165ER27"/>
<dbReference type="AlphaFoldDB" id="A0A165ER27"/>
<dbReference type="InterPro" id="IPR011333">
    <property type="entry name" value="SKP1/BTB/POZ_sf"/>
</dbReference>
<accession>A0A165ER27</accession>
<evidence type="ECO:0000313" key="2">
    <source>
        <dbReference type="EMBL" id="KZT07588.1"/>
    </source>
</evidence>
<protein>
    <recommendedName>
        <fullName evidence="1">BTB domain-containing protein</fullName>
    </recommendedName>
</protein>
<dbReference type="RefSeq" id="XP_040765328.1">
    <property type="nucleotide sequence ID" value="XM_040908637.1"/>
</dbReference>
<feature type="domain" description="BTB" evidence="1">
    <location>
        <begin position="29"/>
        <end position="102"/>
    </location>
</feature>
<evidence type="ECO:0000313" key="3">
    <source>
        <dbReference type="Proteomes" id="UP000076871"/>
    </source>
</evidence>
<dbReference type="Pfam" id="PF00651">
    <property type="entry name" value="BTB"/>
    <property type="match status" value="1"/>
</dbReference>
<reference evidence="2 3" key="1">
    <citation type="journal article" date="2016" name="Mol. Biol. Evol.">
        <title>Comparative Genomics of Early-Diverging Mushroom-Forming Fungi Provides Insights into the Origins of Lignocellulose Decay Capabilities.</title>
        <authorList>
            <person name="Nagy L.G."/>
            <person name="Riley R."/>
            <person name="Tritt A."/>
            <person name="Adam C."/>
            <person name="Daum C."/>
            <person name="Floudas D."/>
            <person name="Sun H."/>
            <person name="Yadav J.S."/>
            <person name="Pangilinan J."/>
            <person name="Larsson K.H."/>
            <person name="Matsuura K."/>
            <person name="Barry K."/>
            <person name="Labutti K."/>
            <person name="Kuo R."/>
            <person name="Ohm R.A."/>
            <person name="Bhattacharya S.S."/>
            <person name="Shirouzu T."/>
            <person name="Yoshinaga Y."/>
            <person name="Martin F.M."/>
            <person name="Grigoriev I.V."/>
            <person name="Hibbett D.S."/>
        </authorList>
    </citation>
    <scope>NUCLEOTIDE SEQUENCE [LARGE SCALE GENOMIC DNA]</scope>
    <source>
        <strain evidence="2 3">93-53</strain>
    </source>
</reference>
<dbReference type="Gene3D" id="3.30.710.10">
    <property type="entry name" value="Potassium Channel Kv1.1, Chain A"/>
    <property type="match status" value="1"/>
</dbReference>
<keyword evidence="3" id="KW-1185">Reference proteome</keyword>
<dbReference type="InterPro" id="IPR000210">
    <property type="entry name" value="BTB/POZ_dom"/>
</dbReference>
<dbReference type="EMBL" id="KV427618">
    <property type="protein sequence ID" value="KZT07588.1"/>
    <property type="molecule type" value="Genomic_DNA"/>
</dbReference>
<name>A0A165ER27_9APHY</name>
<dbReference type="SUPFAM" id="SSF54695">
    <property type="entry name" value="POZ domain"/>
    <property type="match status" value="1"/>
</dbReference>
<dbReference type="OrthoDB" id="3223751at2759"/>
<dbReference type="PROSITE" id="PS50097">
    <property type="entry name" value="BTB"/>
    <property type="match status" value="1"/>
</dbReference>
<proteinExistence type="predicted"/>
<evidence type="ECO:0000259" key="1">
    <source>
        <dbReference type="PROSITE" id="PS50097"/>
    </source>
</evidence>
<gene>
    <name evidence="2" type="ORF">LAESUDRAFT_724539</name>
</gene>
<organism evidence="2 3">
    <name type="scientific">Laetiporus sulphureus 93-53</name>
    <dbReference type="NCBI Taxonomy" id="1314785"/>
    <lineage>
        <taxon>Eukaryota</taxon>
        <taxon>Fungi</taxon>
        <taxon>Dikarya</taxon>
        <taxon>Basidiomycota</taxon>
        <taxon>Agaricomycotina</taxon>
        <taxon>Agaricomycetes</taxon>
        <taxon>Polyporales</taxon>
        <taxon>Laetiporus</taxon>
    </lineage>
</organism>
<dbReference type="Proteomes" id="UP000076871">
    <property type="component" value="Unassembled WGS sequence"/>
</dbReference>